<keyword evidence="3" id="KW-1185">Reference proteome</keyword>
<keyword evidence="1" id="KW-1133">Transmembrane helix</keyword>
<protein>
    <recommendedName>
        <fullName evidence="4">Lipopolysaccharide assembly protein A domain-containing protein</fullName>
    </recommendedName>
</protein>
<proteinExistence type="predicted"/>
<dbReference type="EMBL" id="CP036426">
    <property type="protein sequence ID" value="QDV32724.1"/>
    <property type="molecule type" value="Genomic_DNA"/>
</dbReference>
<gene>
    <name evidence="2" type="ORF">ElP_05640</name>
</gene>
<keyword evidence="1" id="KW-0812">Transmembrane</keyword>
<reference evidence="2 3" key="1">
    <citation type="submission" date="2019-02" db="EMBL/GenBank/DDBJ databases">
        <title>Deep-cultivation of Planctomycetes and their phenomic and genomic characterization uncovers novel biology.</title>
        <authorList>
            <person name="Wiegand S."/>
            <person name="Jogler M."/>
            <person name="Boedeker C."/>
            <person name="Pinto D."/>
            <person name="Vollmers J."/>
            <person name="Rivas-Marin E."/>
            <person name="Kohn T."/>
            <person name="Peeters S.H."/>
            <person name="Heuer A."/>
            <person name="Rast P."/>
            <person name="Oberbeckmann S."/>
            <person name="Bunk B."/>
            <person name="Jeske O."/>
            <person name="Meyerdierks A."/>
            <person name="Storesund J.E."/>
            <person name="Kallscheuer N."/>
            <person name="Luecker S."/>
            <person name="Lage O.M."/>
            <person name="Pohl T."/>
            <person name="Merkel B.J."/>
            <person name="Hornburger P."/>
            <person name="Mueller R.-W."/>
            <person name="Bruemmer F."/>
            <person name="Labrenz M."/>
            <person name="Spormann A.M."/>
            <person name="Op den Camp H."/>
            <person name="Overmann J."/>
            <person name="Amann R."/>
            <person name="Jetten M.S.M."/>
            <person name="Mascher T."/>
            <person name="Medema M.H."/>
            <person name="Devos D.P."/>
            <person name="Kaster A.-K."/>
            <person name="Ovreas L."/>
            <person name="Rohde M."/>
            <person name="Galperin M.Y."/>
            <person name="Jogler C."/>
        </authorList>
    </citation>
    <scope>NUCLEOTIDE SEQUENCE [LARGE SCALE GENOMIC DNA]</scope>
    <source>
        <strain evidence="2 3">ElP</strain>
    </source>
</reference>
<evidence type="ECO:0008006" key="4">
    <source>
        <dbReference type="Google" id="ProtNLM"/>
    </source>
</evidence>
<name>A0A518GVU7_9BACT</name>
<sequence>MRIVYLILLILLLVAFIAFAVVNRPAVEVAFPFTDVQVTAPLFVVLAAVYLLGMLTGGTVIGFLRHSISRASEHRHHD</sequence>
<accession>A0A518GVU7</accession>
<dbReference type="KEGG" id="tpla:ElP_05640"/>
<dbReference type="RefSeq" id="WP_145267025.1">
    <property type="nucleotide sequence ID" value="NZ_CP036426.1"/>
</dbReference>
<evidence type="ECO:0000313" key="2">
    <source>
        <dbReference type="EMBL" id="QDV32724.1"/>
    </source>
</evidence>
<evidence type="ECO:0000256" key="1">
    <source>
        <dbReference type="SAM" id="Phobius"/>
    </source>
</evidence>
<evidence type="ECO:0000313" key="3">
    <source>
        <dbReference type="Proteomes" id="UP000317835"/>
    </source>
</evidence>
<keyword evidence="1" id="KW-0472">Membrane</keyword>
<feature type="transmembrane region" description="Helical" evidence="1">
    <location>
        <begin position="40"/>
        <end position="64"/>
    </location>
</feature>
<organism evidence="2 3">
    <name type="scientific">Tautonia plasticadhaerens</name>
    <dbReference type="NCBI Taxonomy" id="2527974"/>
    <lineage>
        <taxon>Bacteria</taxon>
        <taxon>Pseudomonadati</taxon>
        <taxon>Planctomycetota</taxon>
        <taxon>Planctomycetia</taxon>
        <taxon>Isosphaerales</taxon>
        <taxon>Isosphaeraceae</taxon>
        <taxon>Tautonia</taxon>
    </lineage>
</organism>
<dbReference type="AlphaFoldDB" id="A0A518GVU7"/>
<dbReference type="Proteomes" id="UP000317835">
    <property type="component" value="Chromosome"/>
</dbReference>